<dbReference type="InterPro" id="IPR013783">
    <property type="entry name" value="Ig-like_fold"/>
</dbReference>
<dbReference type="PROSITE" id="PS50943">
    <property type="entry name" value="HTH_CROC1"/>
    <property type="match status" value="1"/>
</dbReference>
<accession>A0A1G2KX47</accession>
<dbReference type="AlphaFoldDB" id="A0A1G2KX47"/>
<feature type="transmembrane region" description="Helical" evidence="1">
    <location>
        <begin position="108"/>
        <end position="130"/>
    </location>
</feature>
<dbReference type="InterPro" id="IPR010982">
    <property type="entry name" value="Lambda_DNA-bd_dom_sf"/>
</dbReference>
<organism evidence="3 4">
    <name type="scientific">Candidatus Sungbacteria bacterium RIFCSPHIGHO2_02_FULL_53_17</name>
    <dbReference type="NCBI Taxonomy" id="1802275"/>
    <lineage>
        <taxon>Bacteria</taxon>
        <taxon>Candidatus Sungiibacteriota</taxon>
    </lineage>
</organism>
<evidence type="ECO:0000313" key="4">
    <source>
        <dbReference type="Proteomes" id="UP000177177"/>
    </source>
</evidence>
<keyword evidence="1" id="KW-0812">Transmembrane</keyword>
<name>A0A1G2KX47_9BACT</name>
<comment type="caution">
    <text evidence="3">The sequence shown here is derived from an EMBL/GenBank/DDBJ whole genome shotgun (WGS) entry which is preliminary data.</text>
</comment>
<protein>
    <recommendedName>
        <fullName evidence="2">HTH cro/C1-type domain-containing protein</fullName>
    </recommendedName>
</protein>
<gene>
    <name evidence="3" type="ORF">A3C92_01355</name>
</gene>
<dbReference type="Pfam" id="PF13413">
    <property type="entry name" value="HTH_25"/>
    <property type="match status" value="1"/>
</dbReference>
<dbReference type="Proteomes" id="UP000177177">
    <property type="component" value="Unassembled WGS sequence"/>
</dbReference>
<evidence type="ECO:0000256" key="1">
    <source>
        <dbReference type="SAM" id="Phobius"/>
    </source>
</evidence>
<sequence>MESALGTALRTRREALGMDVDDLARAAHISAQYIRALEDAGYDIFPAKVYAQGAVRRMSHIFESNDGEELIVLLNREWPRGIGEATDRAAPTGSQRPFAGLHLSPRRIGLIGISAFSLVLLGFWGLRLFLFTLPPLLAVEIPAPYSRITAPVLTVAGATEKESRLTVNGREINIDERGNFNEEIELPLGANTLRFASQSRFGKTSEEVRYVFVE</sequence>
<keyword evidence="1" id="KW-0472">Membrane</keyword>
<dbReference type="InterPro" id="IPR001387">
    <property type="entry name" value="Cro/C1-type_HTH"/>
</dbReference>
<dbReference type="Gene3D" id="2.60.40.10">
    <property type="entry name" value="Immunoglobulins"/>
    <property type="match status" value="1"/>
</dbReference>
<dbReference type="Gene3D" id="1.10.260.40">
    <property type="entry name" value="lambda repressor-like DNA-binding domains"/>
    <property type="match status" value="1"/>
</dbReference>
<evidence type="ECO:0000259" key="2">
    <source>
        <dbReference type="PROSITE" id="PS50943"/>
    </source>
</evidence>
<keyword evidence="1" id="KW-1133">Transmembrane helix</keyword>
<feature type="domain" description="HTH cro/C1-type" evidence="2">
    <location>
        <begin position="9"/>
        <end position="38"/>
    </location>
</feature>
<dbReference type="EMBL" id="MHQN01000026">
    <property type="protein sequence ID" value="OHA03011.1"/>
    <property type="molecule type" value="Genomic_DNA"/>
</dbReference>
<dbReference type="CDD" id="cd00093">
    <property type="entry name" value="HTH_XRE"/>
    <property type="match status" value="1"/>
</dbReference>
<reference evidence="3 4" key="1">
    <citation type="journal article" date="2016" name="Nat. Commun.">
        <title>Thousands of microbial genomes shed light on interconnected biogeochemical processes in an aquifer system.</title>
        <authorList>
            <person name="Anantharaman K."/>
            <person name="Brown C.T."/>
            <person name="Hug L.A."/>
            <person name="Sharon I."/>
            <person name="Castelle C.J."/>
            <person name="Probst A.J."/>
            <person name="Thomas B.C."/>
            <person name="Singh A."/>
            <person name="Wilkins M.J."/>
            <person name="Karaoz U."/>
            <person name="Brodie E.L."/>
            <person name="Williams K.H."/>
            <person name="Hubbard S.S."/>
            <person name="Banfield J.F."/>
        </authorList>
    </citation>
    <scope>NUCLEOTIDE SEQUENCE [LARGE SCALE GENOMIC DNA]</scope>
</reference>
<dbReference type="SUPFAM" id="SSF47413">
    <property type="entry name" value="lambda repressor-like DNA-binding domains"/>
    <property type="match status" value="1"/>
</dbReference>
<dbReference type="GO" id="GO:0003677">
    <property type="term" value="F:DNA binding"/>
    <property type="evidence" value="ECO:0007669"/>
    <property type="project" value="InterPro"/>
</dbReference>
<evidence type="ECO:0000313" key="3">
    <source>
        <dbReference type="EMBL" id="OHA03011.1"/>
    </source>
</evidence>
<proteinExistence type="predicted"/>